<proteinExistence type="predicted"/>
<dbReference type="GeneID" id="25261467"/>
<accession>A0A066W0U4</accession>
<keyword evidence="2" id="KW-1185">Reference proteome</keyword>
<dbReference type="RefSeq" id="XP_013242868.1">
    <property type="nucleotide sequence ID" value="XM_013387414.1"/>
</dbReference>
<organism evidence="1 2">
    <name type="scientific">Tilletiaria anomala (strain ATCC 24038 / CBS 436.72 / UBC 951)</name>
    <dbReference type="NCBI Taxonomy" id="1037660"/>
    <lineage>
        <taxon>Eukaryota</taxon>
        <taxon>Fungi</taxon>
        <taxon>Dikarya</taxon>
        <taxon>Basidiomycota</taxon>
        <taxon>Ustilaginomycotina</taxon>
        <taxon>Exobasidiomycetes</taxon>
        <taxon>Georgefischeriales</taxon>
        <taxon>Tilletiariaceae</taxon>
        <taxon>Tilletiaria</taxon>
    </lineage>
</organism>
<dbReference type="AlphaFoldDB" id="A0A066W0U4"/>
<protein>
    <submittedName>
        <fullName evidence="1">Uncharacterized protein</fullName>
    </submittedName>
</protein>
<comment type="caution">
    <text evidence="1">The sequence shown here is derived from an EMBL/GenBank/DDBJ whole genome shotgun (WGS) entry which is preliminary data.</text>
</comment>
<dbReference type="Proteomes" id="UP000027361">
    <property type="component" value="Unassembled WGS sequence"/>
</dbReference>
<name>A0A066W0U4_TILAU</name>
<reference evidence="1 2" key="1">
    <citation type="submission" date="2014-05" db="EMBL/GenBank/DDBJ databases">
        <title>Draft genome sequence of a rare smut relative, Tilletiaria anomala UBC 951.</title>
        <authorList>
            <consortium name="DOE Joint Genome Institute"/>
            <person name="Toome M."/>
            <person name="Kuo A."/>
            <person name="Henrissat B."/>
            <person name="Lipzen A."/>
            <person name="Tritt A."/>
            <person name="Yoshinaga Y."/>
            <person name="Zane M."/>
            <person name="Barry K."/>
            <person name="Grigoriev I.V."/>
            <person name="Spatafora J.W."/>
            <person name="Aimea M.C."/>
        </authorList>
    </citation>
    <scope>NUCLEOTIDE SEQUENCE [LARGE SCALE GENOMIC DNA]</scope>
    <source>
        <strain evidence="1 2">UBC 951</strain>
    </source>
</reference>
<sequence>MLLPTASADLWLSQYLSDSSSGVRSCNWNPMTMIQAVMTRSKTVRNHIDGLSAAKASGKKVMMSALRSSRPRRLSGGKVVPAPACLASSASSSSVELFTCLRRSFQCSHSLPPEGAAGCALFVSEDGRCECSAELCLLDTPSPSPLTLLLSAAVPTALGGASS</sequence>
<evidence type="ECO:0000313" key="1">
    <source>
        <dbReference type="EMBL" id="KDN44694.1"/>
    </source>
</evidence>
<dbReference type="EMBL" id="JMSN01000049">
    <property type="protein sequence ID" value="KDN44694.1"/>
    <property type="molecule type" value="Genomic_DNA"/>
</dbReference>
<dbReference type="HOGENOM" id="CLU_1628205_0_0_1"/>
<dbReference type="InParanoid" id="A0A066W0U4"/>
<evidence type="ECO:0000313" key="2">
    <source>
        <dbReference type="Proteomes" id="UP000027361"/>
    </source>
</evidence>
<gene>
    <name evidence="1" type="ORF">K437DRAFT_130658</name>
</gene>